<dbReference type="InterPro" id="IPR032710">
    <property type="entry name" value="NTF2-like_dom_sf"/>
</dbReference>
<dbReference type="Proteomes" id="UP000035065">
    <property type="component" value="Unassembled WGS sequence"/>
</dbReference>
<dbReference type="RefSeq" id="WP_009679200.1">
    <property type="nucleotide sequence ID" value="NZ_AEUD01000007.1"/>
</dbReference>
<dbReference type="STRING" id="644548.SCNU_09879"/>
<comment type="caution">
    <text evidence="1">The sequence shown here is derived from an EMBL/GenBank/DDBJ whole genome shotgun (WGS) entry which is preliminary data.</text>
</comment>
<organism evidence="1 2">
    <name type="scientific">Gordonia neofelifaecis NRRL B-59395</name>
    <dbReference type="NCBI Taxonomy" id="644548"/>
    <lineage>
        <taxon>Bacteria</taxon>
        <taxon>Bacillati</taxon>
        <taxon>Actinomycetota</taxon>
        <taxon>Actinomycetes</taxon>
        <taxon>Mycobacteriales</taxon>
        <taxon>Gordoniaceae</taxon>
        <taxon>Gordonia</taxon>
    </lineage>
</organism>
<accession>F1YJD9</accession>
<keyword evidence="2" id="KW-1185">Reference proteome</keyword>
<dbReference type="OrthoDB" id="4542738at2"/>
<proteinExistence type="predicted"/>
<dbReference type="SUPFAM" id="SSF54427">
    <property type="entry name" value="NTF2-like"/>
    <property type="match status" value="1"/>
</dbReference>
<dbReference type="eggNOG" id="ENOG503441V">
    <property type="taxonomic scope" value="Bacteria"/>
</dbReference>
<name>F1YJD9_9ACTN</name>
<sequence>MVEINQEALCEVIKARLAKTTNERHRTMLERMLEHAHYEHQGDLEGLMGTLGPDTNYHFWELSGDVGPKGLDGVRDYYSHLVEMKAHILEFDCDRMVVDDDCIVIEGWLTMISPGAYLAENPMAASFADASKNYLVKMRNVIFWPFDENLYIIGEDSYTGGPMEMRELADDELPHQYRAVIGLPA</sequence>
<evidence type="ECO:0000313" key="1">
    <source>
        <dbReference type="EMBL" id="EGD55172.1"/>
    </source>
</evidence>
<dbReference type="AlphaFoldDB" id="F1YJD9"/>
<evidence type="ECO:0000313" key="2">
    <source>
        <dbReference type="Proteomes" id="UP000035065"/>
    </source>
</evidence>
<gene>
    <name evidence="1" type="ORF">SCNU_09879</name>
</gene>
<dbReference type="EMBL" id="AEUD01000007">
    <property type="protein sequence ID" value="EGD55172.1"/>
    <property type="molecule type" value="Genomic_DNA"/>
</dbReference>
<protein>
    <recommendedName>
        <fullName evidence="3">SnoaL-like domain-containing protein</fullName>
    </recommendedName>
</protein>
<dbReference type="Gene3D" id="3.10.450.50">
    <property type="match status" value="1"/>
</dbReference>
<reference evidence="1 2" key="1">
    <citation type="journal article" date="2011" name="J. Bacteriol.">
        <title>Draft Genome Sequence of Gordonia neofelifaecis NRRL B-59395, a Cholesterol-Degrading Actinomycete.</title>
        <authorList>
            <person name="Ge F."/>
            <person name="Li W."/>
            <person name="Chen G."/>
            <person name="Liu Y."/>
            <person name="Zhang G."/>
            <person name="Yong B."/>
            <person name="Wang Q."/>
            <person name="Wang N."/>
            <person name="Huang Z."/>
            <person name="Li W."/>
            <person name="Wang J."/>
            <person name="Wu C."/>
            <person name="Xie Q."/>
            <person name="Liu G."/>
        </authorList>
    </citation>
    <scope>NUCLEOTIDE SEQUENCE [LARGE SCALE GENOMIC DNA]</scope>
    <source>
        <strain evidence="1 2">NRRL B-59395</strain>
    </source>
</reference>
<evidence type="ECO:0008006" key="3">
    <source>
        <dbReference type="Google" id="ProtNLM"/>
    </source>
</evidence>